<dbReference type="EMBL" id="WUUT01000001">
    <property type="protein sequence ID" value="MXR50099.1"/>
    <property type="molecule type" value="Genomic_DNA"/>
</dbReference>
<reference evidence="1 2" key="1">
    <citation type="submission" date="2019-12" db="EMBL/GenBank/DDBJ databases">
        <title>Isolation and characterization of three novel carbon monoxide-oxidizing members of Halobacteria from salione crusts and soils.</title>
        <authorList>
            <person name="Myers M.R."/>
            <person name="King G.M."/>
        </authorList>
    </citation>
    <scope>NUCLEOTIDE SEQUENCE [LARGE SCALE GENOMIC DNA]</scope>
    <source>
        <strain evidence="1 2">WSH3</strain>
    </source>
</reference>
<keyword evidence="2" id="KW-1185">Reference proteome</keyword>
<comment type="caution">
    <text evidence="1">The sequence shown here is derived from an EMBL/GenBank/DDBJ whole genome shotgun (WGS) entry which is preliminary data.</text>
</comment>
<dbReference type="Gene3D" id="1.10.10.10">
    <property type="entry name" value="Winged helix-like DNA-binding domain superfamily/Winged helix DNA-binding domain"/>
    <property type="match status" value="1"/>
</dbReference>
<organism evidence="1 2">
    <name type="scientific">Halovenus carboxidivorans</name>
    <dbReference type="NCBI Taxonomy" id="2692199"/>
    <lineage>
        <taxon>Archaea</taxon>
        <taxon>Methanobacteriati</taxon>
        <taxon>Methanobacteriota</taxon>
        <taxon>Stenosarchaea group</taxon>
        <taxon>Halobacteria</taxon>
        <taxon>Halobacteriales</taxon>
        <taxon>Haloarculaceae</taxon>
        <taxon>Halovenus</taxon>
    </lineage>
</organism>
<name>A0A6B0TA86_9EURY</name>
<dbReference type="Pfam" id="PF24037">
    <property type="entry name" value="DUF7346"/>
    <property type="match status" value="1"/>
</dbReference>
<evidence type="ECO:0000313" key="2">
    <source>
        <dbReference type="Proteomes" id="UP000466535"/>
    </source>
</evidence>
<dbReference type="RefSeq" id="WP_368277883.1">
    <property type="nucleotide sequence ID" value="NZ_WUUT01000001.1"/>
</dbReference>
<dbReference type="Proteomes" id="UP000466535">
    <property type="component" value="Unassembled WGS sequence"/>
</dbReference>
<accession>A0A6B0TA86</accession>
<evidence type="ECO:0000313" key="1">
    <source>
        <dbReference type="EMBL" id="MXR50099.1"/>
    </source>
</evidence>
<dbReference type="AlphaFoldDB" id="A0A6B0TA86"/>
<dbReference type="InterPro" id="IPR036390">
    <property type="entry name" value="WH_DNA-bd_sf"/>
</dbReference>
<protein>
    <submittedName>
        <fullName evidence="1">Uncharacterized protein</fullName>
    </submittedName>
</protein>
<dbReference type="InterPro" id="IPR036388">
    <property type="entry name" value="WH-like_DNA-bd_sf"/>
</dbReference>
<dbReference type="InterPro" id="IPR055770">
    <property type="entry name" value="DUF7346"/>
</dbReference>
<gene>
    <name evidence="1" type="ORF">GRX03_00550</name>
</gene>
<dbReference type="SUPFAM" id="SSF46785">
    <property type="entry name" value="Winged helix' DNA-binding domain"/>
    <property type="match status" value="1"/>
</dbReference>
<proteinExistence type="predicted"/>
<sequence>MSRRPVEDDSGTRYLLLKRSSESSLVRNVETGEREHVPNDRLTGLEDASALDAILAPVPEEVRTLLSAVHDDRALAVLLELDTEGPMGVRQLLSAYEFCESDLHGLLAELQAAGLIEETTVAGERGYTATETAADALARLTE</sequence>